<dbReference type="Proteomes" id="UP000295733">
    <property type="component" value="Unassembled WGS sequence"/>
</dbReference>
<dbReference type="OrthoDB" id="5509947at2"/>
<name>A0A4R2NG79_RHOAD</name>
<sequence length="595" mass="67569">MSLLSGDPLTQLAFSVYENKGVYALLVGSGLSRAADIPTGWEITLDLVRRVAAAQGVEDQDDWQAWYQETTDKDPSYSELVGELGLSRDERRSILHSYIEPDDDDREEGRKLPTRAHHAIARLVREGYIRVIITTNFDRLLENALREQGIEPTVVASVDALQGAEPLTHTSCYLFKLHGDYKDARILNTDEELTAYPPEYDGLLDRIIDEHGLVVCGWSGEWDHALRASILRAPARRYPLFWATRGGRLGDGAQEIADHRDARIIPIDDADRFFTGLEQRVETLARTHRQNPVSVDLLVNAAKRYLAKPEQRIQLDELFTTETRNLIEKIEAAGLAPQGQFSADEFQRRIALYESFAEPLARMAGVLGRWGDGSEFSLIGDVIKGLCAHADREGAGLKVWLVIRTYPAVLAMTGYGLGLVRAGRWRELHRLFSLPVNKRHDPETKRAVQRLFLWAWEGGNNDYWKQLEGLDDRKTALSDHLCDLFAAWSKSFVGVLPDFERLYESWEILGSLTHLECAEKDELDAALAEEPRNGWIWCPVGRSGWHHDMRQQILEDFLNDATKREILEAGFAKGDEEFLQKAVENYRRLASRMEF</sequence>
<evidence type="ECO:0000313" key="1">
    <source>
        <dbReference type="EMBL" id="TCP20271.1"/>
    </source>
</evidence>
<dbReference type="EMBL" id="SLXL01000021">
    <property type="protein sequence ID" value="TCP20271.1"/>
    <property type="molecule type" value="Genomic_DNA"/>
</dbReference>
<accession>A0A4R2NG79</accession>
<dbReference type="InterPro" id="IPR029035">
    <property type="entry name" value="DHS-like_NAD/FAD-binding_dom"/>
</dbReference>
<dbReference type="SUPFAM" id="SSF52467">
    <property type="entry name" value="DHS-like NAD/FAD-binding domain"/>
    <property type="match status" value="1"/>
</dbReference>
<dbReference type="AlphaFoldDB" id="A0A4R2NG79"/>
<dbReference type="Pfam" id="PF13289">
    <property type="entry name" value="SIR2_2"/>
    <property type="match status" value="1"/>
</dbReference>
<protein>
    <submittedName>
        <fullName evidence="1">SIR2-like protein</fullName>
    </submittedName>
</protein>
<organism evidence="1 2">
    <name type="scientific">Rhodovulum adriaticum</name>
    <name type="common">Rhodopseudomonas adriatica</name>
    <dbReference type="NCBI Taxonomy" id="35804"/>
    <lineage>
        <taxon>Bacteria</taxon>
        <taxon>Pseudomonadati</taxon>
        <taxon>Pseudomonadota</taxon>
        <taxon>Alphaproteobacteria</taxon>
        <taxon>Rhodobacterales</taxon>
        <taxon>Paracoccaceae</taxon>
        <taxon>Rhodovulum</taxon>
    </lineage>
</organism>
<reference evidence="1 2" key="1">
    <citation type="submission" date="2019-03" db="EMBL/GenBank/DDBJ databases">
        <title>Genomic Encyclopedia of Type Strains, Phase IV (KMG-IV): sequencing the most valuable type-strain genomes for metagenomic binning, comparative biology and taxonomic classification.</title>
        <authorList>
            <person name="Goeker M."/>
        </authorList>
    </citation>
    <scope>NUCLEOTIDE SEQUENCE [LARGE SCALE GENOMIC DNA]</scope>
    <source>
        <strain evidence="1 2">DSM 2781</strain>
    </source>
</reference>
<proteinExistence type="predicted"/>
<evidence type="ECO:0000313" key="2">
    <source>
        <dbReference type="Proteomes" id="UP000295733"/>
    </source>
</evidence>
<dbReference type="Gene3D" id="3.40.50.1220">
    <property type="entry name" value="TPP-binding domain"/>
    <property type="match status" value="1"/>
</dbReference>
<gene>
    <name evidence="1" type="ORF">EV656_1215</name>
</gene>
<comment type="caution">
    <text evidence="1">The sequence shown here is derived from an EMBL/GenBank/DDBJ whole genome shotgun (WGS) entry which is preliminary data.</text>
</comment>
<keyword evidence="2" id="KW-1185">Reference proteome</keyword>